<proteinExistence type="predicted"/>
<evidence type="ECO:0000256" key="2">
    <source>
        <dbReference type="SAM" id="Phobius"/>
    </source>
</evidence>
<evidence type="ECO:0000313" key="3">
    <source>
        <dbReference type="EMBL" id="BBX73156.1"/>
    </source>
</evidence>
<feature type="transmembrane region" description="Helical" evidence="2">
    <location>
        <begin position="308"/>
        <end position="333"/>
    </location>
</feature>
<feature type="transmembrane region" description="Helical" evidence="2">
    <location>
        <begin position="276"/>
        <end position="296"/>
    </location>
</feature>
<dbReference type="Gene3D" id="1.20.1250.20">
    <property type="entry name" value="MFS general substrate transporter like domains"/>
    <property type="match status" value="1"/>
</dbReference>
<evidence type="ECO:0008006" key="5">
    <source>
        <dbReference type="Google" id="ProtNLM"/>
    </source>
</evidence>
<name>A0A7I7MLW1_9MYCO</name>
<keyword evidence="4" id="KW-1185">Reference proteome</keyword>
<organism evidence="3 4">
    <name type="scientific">Mycobacterium shinjukuense</name>
    <dbReference type="NCBI Taxonomy" id="398694"/>
    <lineage>
        <taxon>Bacteria</taxon>
        <taxon>Bacillati</taxon>
        <taxon>Actinomycetota</taxon>
        <taxon>Actinomycetes</taxon>
        <taxon>Mycobacteriales</taxon>
        <taxon>Mycobacteriaceae</taxon>
        <taxon>Mycobacterium</taxon>
    </lineage>
</organism>
<dbReference type="KEGG" id="mshj:MSHI_10620"/>
<feature type="region of interest" description="Disordered" evidence="1">
    <location>
        <begin position="424"/>
        <end position="447"/>
    </location>
</feature>
<dbReference type="EMBL" id="AP022575">
    <property type="protein sequence ID" value="BBX73156.1"/>
    <property type="molecule type" value="Genomic_DNA"/>
</dbReference>
<accession>A0A7I7MLW1</accession>
<dbReference type="AlphaFoldDB" id="A0A7I7MLW1"/>
<keyword evidence="2" id="KW-0472">Membrane</keyword>
<feature type="transmembrane region" description="Helical" evidence="2">
    <location>
        <begin position="97"/>
        <end position="117"/>
    </location>
</feature>
<feature type="transmembrane region" description="Helical" evidence="2">
    <location>
        <begin position="198"/>
        <end position="218"/>
    </location>
</feature>
<feature type="region of interest" description="Disordered" evidence="1">
    <location>
        <begin position="480"/>
        <end position="525"/>
    </location>
</feature>
<dbReference type="SUPFAM" id="SSF103473">
    <property type="entry name" value="MFS general substrate transporter"/>
    <property type="match status" value="1"/>
</dbReference>
<feature type="transmembrane region" description="Helical" evidence="2">
    <location>
        <begin position="401"/>
        <end position="421"/>
    </location>
</feature>
<feature type="transmembrane region" description="Helical" evidence="2">
    <location>
        <begin position="372"/>
        <end position="395"/>
    </location>
</feature>
<keyword evidence="2" id="KW-0812">Transmembrane</keyword>
<evidence type="ECO:0000256" key="1">
    <source>
        <dbReference type="SAM" id="MobiDB-lite"/>
    </source>
</evidence>
<gene>
    <name evidence="3" type="ORF">MSHI_10620</name>
</gene>
<reference evidence="3 4" key="1">
    <citation type="journal article" date="2019" name="Emerg. Microbes Infect.">
        <title>Comprehensive subspecies identification of 175 nontuberculous mycobacteria species based on 7547 genomic profiles.</title>
        <authorList>
            <person name="Matsumoto Y."/>
            <person name="Kinjo T."/>
            <person name="Motooka D."/>
            <person name="Nabeya D."/>
            <person name="Jung N."/>
            <person name="Uechi K."/>
            <person name="Horii T."/>
            <person name="Iida T."/>
            <person name="Fujita J."/>
            <person name="Nakamura S."/>
        </authorList>
    </citation>
    <scope>NUCLEOTIDE SEQUENCE [LARGE SCALE GENOMIC DNA]</scope>
    <source>
        <strain evidence="3 4">JCM 14233</strain>
    </source>
</reference>
<feature type="transmembrane region" description="Helical" evidence="2">
    <location>
        <begin position="123"/>
        <end position="146"/>
    </location>
</feature>
<feature type="transmembrane region" description="Helical" evidence="2">
    <location>
        <begin position="167"/>
        <end position="186"/>
    </location>
</feature>
<feature type="transmembrane region" description="Helical" evidence="2">
    <location>
        <begin position="339"/>
        <end position="360"/>
    </location>
</feature>
<evidence type="ECO:0000313" key="4">
    <source>
        <dbReference type="Proteomes" id="UP000467236"/>
    </source>
</evidence>
<feature type="compositionally biased region" description="Basic and acidic residues" evidence="1">
    <location>
        <begin position="516"/>
        <end position="525"/>
    </location>
</feature>
<keyword evidence="2" id="KW-1133">Transmembrane helix</keyword>
<dbReference type="Proteomes" id="UP000467236">
    <property type="component" value="Chromosome"/>
</dbReference>
<sequence>MWPHNTDSVFAMPASWLVRQVSAGSGPRNPFGRLVTQGSFYTAGMQLGSGAVVLPVICAHQGLSWVAGLLFPAFSIGAILGNSVSPLVLQRAGRLRHLLLSVLTAAAAALVLLNAAVPWSGAVVAAVFLVTASVSGALSGVSGVAYTDMISSKLSALRRGELLLTQGAIGSVLATAVTLVIVPMLARGDDMARYHDLLRLGAAGLGCAAVAALFVGPMRQASPTAARRPLRDVYRQGVAIARTQPWFRRYVITYLLFAPITLGTTFYSLRAAQTSGSLHVLVVLSSIGLVVGSQVWRQVYRVFGVRGMLLGSALLSMASALLCIVAECCGQWHHMWAYGTAFLLATVAAQTVVAASISWISVFAAERHRATLICFGSTLVAVESTVLGAVLGEIAQKHTTIWPAVVVLTLAVVAAAAAWHAPARGEVPARTSPPAAIGQPRHPSRSRVGEHRIAGFAGVGHRAHRKNFRRACQCRRPTPCPTGPCCRSTARRPDPGKRISALAQPRHPAVGVSERSVLDPGERVA</sequence>
<feature type="transmembrane region" description="Helical" evidence="2">
    <location>
        <begin position="63"/>
        <end position="85"/>
    </location>
</feature>
<protein>
    <recommendedName>
        <fullName evidence="5">MFS transporter</fullName>
    </recommendedName>
</protein>
<dbReference type="InterPro" id="IPR036259">
    <property type="entry name" value="MFS_trans_sf"/>
</dbReference>
<feature type="transmembrane region" description="Helical" evidence="2">
    <location>
        <begin position="251"/>
        <end position="270"/>
    </location>
</feature>